<organism evidence="2 3">
    <name type="scientific">Candidatus Eisenbergiella pullistercoris</name>
    <dbReference type="NCBI Taxonomy" id="2838555"/>
    <lineage>
        <taxon>Bacteria</taxon>
        <taxon>Bacillati</taxon>
        <taxon>Bacillota</taxon>
        <taxon>Clostridia</taxon>
        <taxon>Lachnospirales</taxon>
        <taxon>Lachnospiraceae</taxon>
        <taxon>Eisenbergiella</taxon>
    </lineage>
</organism>
<reference evidence="2" key="2">
    <citation type="submission" date="2021-04" db="EMBL/GenBank/DDBJ databases">
        <authorList>
            <person name="Gilroy R."/>
        </authorList>
    </citation>
    <scope>NUCLEOTIDE SEQUENCE</scope>
    <source>
        <strain evidence="2">ChiSxjej3B15-24422</strain>
    </source>
</reference>
<dbReference type="AlphaFoldDB" id="A0A9D1YSF0"/>
<evidence type="ECO:0000313" key="3">
    <source>
        <dbReference type="Proteomes" id="UP000824007"/>
    </source>
</evidence>
<reference evidence="2" key="1">
    <citation type="journal article" date="2021" name="PeerJ">
        <title>Extensive microbial diversity within the chicken gut microbiome revealed by metagenomics and culture.</title>
        <authorList>
            <person name="Gilroy R."/>
            <person name="Ravi A."/>
            <person name="Getino M."/>
            <person name="Pursley I."/>
            <person name="Horton D.L."/>
            <person name="Alikhan N.F."/>
            <person name="Baker D."/>
            <person name="Gharbi K."/>
            <person name="Hall N."/>
            <person name="Watson M."/>
            <person name="Adriaenssens E.M."/>
            <person name="Foster-Nyarko E."/>
            <person name="Jarju S."/>
            <person name="Secka A."/>
            <person name="Antonio M."/>
            <person name="Oren A."/>
            <person name="Chaudhuri R.R."/>
            <person name="La Ragione R."/>
            <person name="Hildebrand F."/>
            <person name="Pallen M.J."/>
        </authorList>
    </citation>
    <scope>NUCLEOTIDE SEQUENCE</scope>
    <source>
        <strain evidence="2">ChiSxjej3B15-24422</strain>
    </source>
</reference>
<dbReference type="SUPFAM" id="SSF109604">
    <property type="entry name" value="HD-domain/PDEase-like"/>
    <property type="match status" value="1"/>
</dbReference>
<dbReference type="SMART" id="SM00471">
    <property type="entry name" value="HDc"/>
    <property type="match status" value="1"/>
</dbReference>
<comment type="caution">
    <text evidence="2">The sequence shown here is derived from an EMBL/GenBank/DDBJ whole genome shotgun (WGS) entry which is preliminary data.</text>
</comment>
<name>A0A9D1YSF0_9FIRM</name>
<evidence type="ECO:0000259" key="1">
    <source>
        <dbReference type="SMART" id="SM00471"/>
    </source>
</evidence>
<dbReference type="NCBIfam" id="TIGR00277">
    <property type="entry name" value="HDIG"/>
    <property type="match status" value="1"/>
</dbReference>
<dbReference type="InterPro" id="IPR006674">
    <property type="entry name" value="HD_domain"/>
</dbReference>
<dbReference type="CDD" id="cd00077">
    <property type="entry name" value="HDc"/>
    <property type="match status" value="1"/>
</dbReference>
<protein>
    <submittedName>
        <fullName evidence="2">HD domain-containing protein</fullName>
    </submittedName>
</protein>
<proteinExistence type="predicted"/>
<dbReference type="Proteomes" id="UP000824007">
    <property type="component" value="Unassembled WGS sequence"/>
</dbReference>
<evidence type="ECO:0000313" key="2">
    <source>
        <dbReference type="EMBL" id="HIY61416.1"/>
    </source>
</evidence>
<dbReference type="InterPro" id="IPR003607">
    <property type="entry name" value="HD/PDEase_dom"/>
</dbReference>
<gene>
    <name evidence="2" type="ORF">H9831_12185</name>
</gene>
<accession>A0A9D1YSF0</accession>
<dbReference type="EMBL" id="DXDD01000148">
    <property type="protein sequence ID" value="HIY61416.1"/>
    <property type="molecule type" value="Genomic_DNA"/>
</dbReference>
<feature type="domain" description="HD/PDEase" evidence="1">
    <location>
        <begin position="25"/>
        <end position="163"/>
    </location>
</feature>
<sequence length="267" mass="30395">MKIDRKQASEAFEKYTARYNAQDEKVRLKIEHTWRVARLCETIARSLGLPEEETDLAWLTGLLHDVGRFEQLRRYGTFIDAESIDHAQYGAQLLFGSEAAETGGIRSFAADPSEDALIHTAVAWHSAYRIPDGLDERTARFCNILRDADKIDILKVNVDFPPEEIYNVSAQELRSCQVSPEVMAAFYEEHAVLRSLKKTAADHLIGHASLVYELVFPVSLRIVEEQGYLERLLSFRSENPLTREQFAEAGKHMEAWLAGKKENGQKR</sequence>
<dbReference type="Pfam" id="PF01966">
    <property type="entry name" value="HD"/>
    <property type="match status" value="1"/>
</dbReference>
<dbReference type="Gene3D" id="1.10.3210.10">
    <property type="entry name" value="Hypothetical protein af1432"/>
    <property type="match status" value="1"/>
</dbReference>
<dbReference type="InterPro" id="IPR006675">
    <property type="entry name" value="HDIG_dom"/>
</dbReference>